<dbReference type="InterPro" id="IPR013785">
    <property type="entry name" value="Aldolase_TIM"/>
</dbReference>
<proteinExistence type="predicted"/>
<evidence type="ECO:0000313" key="3">
    <source>
        <dbReference type="Proteomes" id="UP001145087"/>
    </source>
</evidence>
<dbReference type="InterPro" id="IPR001585">
    <property type="entry name" value="TAL/FSA"/>
</dbReference>
<dbReference type="AlphaFoldDB" id="A0A9X3FGQ1"/>
<name>A0A9X3FGQ1_9BACT</name>
<dbReference type="Pfam" id="PF00923">
    <property type="entry name" value="TAL_FSA"/>
    <property type="match status" value="1"/>
</dbReference>
<organism evidence="2 3">
    <name type="scientific">Draconibacterium aestuarii</name>
    <dbReference type="NCBI Taxonomy" id="2998507"/>
    <lineage>
        <taxon>Bacteria</taxon>
        <taxon>Pseudomonadati</taxon>
        <taxon>Bacteroidota</taxon>
        <taxon>Bacteroidia</taxon>
        <taxon>Marinilabiliales</taxon>
        <taxon>Prolixibacteraceae</taxon>
        <taxon>Draconibacterium</taxon>
    </lineage>
</organism>
<dbReference type="Gene3D" id="3.20.20.70">
    <property type="entry name" value="Aldolase class I"/>
    <property type="match status" value="1"/>
</dbReference>
<gene>
    <name evidence="2" type="ORF">OU798_18660</name>
</gene>
<evidence type="ECO:0000256" key="1">
    <source>
        <dbReference type="ARBA" id="ARBA00023270"/>
    </source>
</evidence>
<sequence>MNELLKEKIKLFVLAGINEEKVVGEPDPFWQGLKNTGTELWLDTGDMEEAEKNWSAEMTALTTNNTLVNKEIQKGIYDSFIAEAREIVKELPLQEQIVEIAFILNARHGLRLAHKFGGFVSVELHTNTAHDFDAIVEYGKRYFEICPDQFIVKVPYTAVGLLGARKLRELGVKINFTLEFSARQNMMVAMITKPNYCNVFLGRIGAYISNSGLGNGSGAGERTVIATQNIVSRLTKDNTVPTKLIAASLRNYPQLDALAGTDVYTMPTKVAAEGKENMDGNFKSKLKVVYPVDLIEDAVKYFPEKLWDVTEKELALAKSLDKNCPKDGNELINRVHEAGCGDLFPYLSLADLEFITSDGKIPKHERWAKRIESEELAIDTLLNLAGLASFTADQAELDARIERIILKGV</sequence>
<protein>
    <submittedName>
        <fullName evidence="2">Transaldolase</fullName>
    </submittedName>
</protein>
<dbReference type="GO" id="GO:0005975">
    <property type="term" value="P:carbohydrate metabolic process"/>
    <property type="evidence" value="ECO:0007669"/>
    <property type="project" value="InterPro"/>
</dbReference>
<keyword evidence="1" id="KW-0704">Schiff base</keyword>
<keyword evidence="3" id="KW-1185">Reference proteome</keyword>
<dbReference type="RefSeq" id="WP_343334704.1">
    <property type="nucleotide sequence ID" value="NZ_JAPOHD010000055.1"/>
</dbReference>
<reference evidence="2" key="1">
    <citation type="submission" date="2022-11" db="EMBL/GenBank/DDBJ databases">
        <title>Marilongibacter aestuarii gen. nov., sp. nov., isolated from tidal flat sediment.</title>
        <authorList>
            <person name="Jiayan W."/>
        </authorList>
    </citation>
    <scope>NUCLEOTIDE SEQUENCE</scope>
    <source>
        <strain evidence="2">Z1-6</strain>
    </source>
</reference>
<dbReference type="EMBL" id="JAPOHD010000055">
    <property type="protein sequence ID" value="MCY1722378.1"/>
    <property type="molecule type" value="Genomic_DNA"/>
</dbReference>
<comment type="caution">
    <text evidence="2">The sequence shown here is derived from an EMBL/GenBank/DDBJ whole genome shotgun (WGS) entry which is preliminary data.</text>
</comment>
<accession>A0A9X3FGQ1</accession>
<dbReference type="SUPFAM" id="SSF51569">
    <property type="entry name" value="Aldolase"/>
    <property type="match status" value="1"/>
</dbReference>
<evidence type="ECO:0000313" key="2">
    <source>
        <dbReference type="EMBL" id="MCY1722378.1"/>
    </source>
</evidence>
<dbReference type="Proteomes" id="UP001145087">
    <property type="component" value="Unassembled WGS sequence"/>
</dbReference>
<dbReference type="PANTHER" id="PTHR10683">
    <property type="entry name" value="TRANSALDOLASE"/>
    <property type="match status" value="1"/>
</dbReference>